<dbReference type="GO" id="GO:0005886">
    <property type="term" value="C:plasma membrane"/>
    <property type="evidence" value="ECO:0007669"/>
    <property type="project" value="UniProtKB-SubCell"/>
</dbReference>
<feature type="transmembrane region" description="Helical" evidence="8">
    <location>
        <begin position="87"/>
        <end position="113"/>
    </location>
</feature>
<feature type="transmembrane region" description="Helical" evidence="8">
    <location>
        <begin position="50"/>
        <end position="75"/>
    </location>
</feature>
<keyword evidence="6 8" id="KW-0472">Membrane</keyword>
<evidence type="ECO:0000256" key="7">
    <source>
        <dbReference type="ARBA" id="ARBA00034125"/>
    </source>
</evidence>
<gene>
    <name evidence="10" type="ORF">IAA31_08605</name>
</gene>
<organism evidence="10 11">
    <name type="scientific">Candidatus Anaerobiospirillum merdipullorum</name>
    <dbReference type="NCBI Taxonomy" id="2838450"/>
    <lineage>
        <taxon>Bacteria</taxon>
        <taxon>Pseudomonadati</taxon>
        <taxon>Pseudomonadota</taxon>
        <taxon>Gammaproteobacteria</taxon>
        <taxon>Aeromonadales</taxon>
        <taxon>Succinivibrionaceae</taxon>
        <taxon>Anaerobiospirillum</taxon>
    </lineage>
</organism>
<sequence>MLSLIVSDFIVPALLAAFIGPAFAMIFAVPRTTLPYIAIGSLLCKLSRDLLLKLDFDVVSSAFCACALVSALFIYLAPKLKFPRPVLLPPCVICLIPGLDAYTALLALLQVVYAQSPELIHQNIITLFAHSMRVLAVLLAIALGIAIPPLFFYRYRYHHF</sequence>
<evidence type="ECO:0000313" key="11">
    <source>
        <dbReference type="Proteomes" id="UP000824150"/>
    </source>
</evidence>
<feature type="domain" description="Threonine/Serine exporter ThrE" evidence="9">
    <location>
        <begin position="14"/>
        <end position="148"/>
    </location>
</feature>
<dbReference type="PANTHER" id="PTHR34390">
    <property type="entry name" value="UPF0442 PROTEIN YJJB-RELATED"/>
    <property type="match status" value="1"/>
</dbReference>
<evidence type="ECO:0000256" key="6">
    <source>
        <dbReference type="ARBA" id="ARBA00023136"/>
    </source>
</evidence>
<reference evidence="10" key="1">
    <citation type="journal article" date="2021" name="PeerJ">
        <title>Extensive microbial diversity within the chicken gut microbiome revealed by metagenomics and culture.</title>
        <authorList>
            <person name="Gilroy R."/>
            <person name="Ravi A."/>
            <person name="Getino M."/>
            <person name="Pursley I."/>
            <person name="Horton D.L."/>
            <person name="Alikhan N.F."/>
            <person name="Baker D."/>
            <person name="Gharbi K."/>
            <person name="Hall N."/>
            <person name="Watson M."/>
            <person name="Adriaenssens E.M."/>
            <person name="Foster-Nyarko E."/>
            <person name="Jarju S."/>
            <person name="Secka A."/>
            <person name="Antonio M."/>
            <person name="Oren A."/>
            <person name="Chaudhuri R.R."/>
            <person name="La Ragione R."/>
            <person name="Hildebrand F."/>
            <person name="Pallen M.J."/>
        </authorList>
    </citation>
    <scope>NUCLEOTIDE SEQUENCE</scope>
    <source>
        <strain evidence="10">687</strain>
    </source>
</reference>
<dbReference type="InterPro" id="IPR024528">
    <property type="entry name" value="ThrE_2"/>
</dbReference>
<feature type="transmembrane region" description="Helical" evidence="8">
    <location>
        <begin position="6"/>
        <end position="29"/>
    </location>
</feature>
<evidence type="ECO:0000256" key="8">
    <source>
        <dbReference type="SAM" id="Phobius"/>
    </source>
</evidence>
<keyword evidence="2" id="KW-1003">Cell membrane</keyword>
<comment type="similarity">
    <text evidence="7">Belongs to the ThrE exporter (TC 2.A.79) family.</text>
</comment>
<dbReference type="PANTHER" id="PTHR34390:SF1">
    <property type="entry name" value="SUCCINATE TRANSPORTER SUBUNIT YJJB-RELATED"/>
    <property type="match status" value="1"/>
</dbReference>
<dbReference type="InterPro" id="IPR050539">
    <property type="entry name" value="ThrE_Dicarb/AminoAcid_Exp"/>
</dbReference>
<evidence type="ECO:0000259" key="9">
    <source>
        <dbReference type="Pfam" id="PF12821"/>
    </source>
</evidence>
<keyword evidence="4 8" id="KW-0812">Transmembrane</keyword>
<dbReference type="GO" id="GO:0015744">
    <property type="term" value="P:succinate transport"/>
    <property type="evidence" value="ECO:0007669"/>
    <property type="project" value="TreeGrafter"/>
</dbReference>
<dbReference type="EMBL" id="JAHLFG010000094">
    <property type="protein sequence ID" value="MBU3827527.1"/>
    <property type="molecule type" value="Genomic_DNA"/>
</dbReference>
<comment type="caution">
    <text evidence="10">The sequence shown here is derived from an EMBL/GenBank/DDBJ whole genome shotgun (WGS) entry which is preliminary data.</text>
</comment>
<dbReference type="Pfam" id="PF12821">
    <property type="entry name" value="ThrE_2"/>
    <property type="match status" value="1"/>
</dbReference>
<evidence type="ECO:0000256" key="5">
    <source>
        <dbReference type="ARBA" id="ARBA00022989"/>
    </source>
</evidence>
<dbReference type="Proteomes" id="UP000824150">
    <property type="component" value="Unassembled WGS sequence"/>
</dbReference>
<evidence type="ECO:0000256" key="1">
    <source>
        <dbReference type="ARBA" id="ARBA00004651"/>
    </source>
</evidence>
<protein>
    <submittedName>
        <fullName evidence="10">Threonine/serine exporter family protein</fullName>
    </submittedName>
</protein>
<keyword evidence="3" id="KW-0997">Cell inner membrane</keyword>
<name>A0A9E2KQA9_9GAMM</name>
<reference evidence="10" key="2">
    <citation type="submission" date="2021-04" db="EMBL/GenBank/DDBJ databases">
        <authorList>
            <person name="Gilroy R."/>
        </authorList>
    </citation>
    <scope>NUCLEOTIDE SEQUENCE</scope>
    <source>
        <strain evidence="10">687</strain>
    </source>
</reference>
<evidence type="ECO:0000313" key="10">
    <source>
        <dbReference type="EMBL" id="MBU3827527.1"/>
    </source>
</evidence>
<proteinExistence type="inferred from homology"/>
<evidence type="ECO:0000256" key="2">
    <source>
        <dbReference type="ARBA" id="ARBA00022475"/>
    </source>
</evidence>
<dbReference type="AlphaFoldDB" id="A0A9E2KQA9"/>
<keyword evidence="5 8" id="KW-1133">Transmembrane helix</keyword>
<comment type="subcellular location">
    <subcellularLocation>
        <location evidence="1">Cell membrane</location>
        <topology evidence="1">Multi-pass membrane protein</topology>
    </subcellularLocation>
</comment>
<feature type="transmembrane region" description="Helical" evidence="8">
    <location>
        <begin position="134"/>
        <end position="155"/>
    </location>
</feature>
<accession>A0A9E2KQA9</accession>
<evidence type="ECO:0000256" key="4">
    <source>
        <dbReference type="ARBA" id="ARBA00022692"/>
    </source>
</evidence>
<evidence type="ECO:0000256" key="3">
    <source>
        <dbReference type="ARBA" id="ARBA00022519"/>
    </source>
</evidence>